<dbReference type="Pfam" id="PF00001">
    <property type="entry name" value="7tm_1"/>
    <property type="match status" value="1"/>
</dbReference>
<accession>A0AAD8EYF3</accession>
<feature type="transmembrane region" description="Helical" evidence="6">
    <location>
        <begin position="41"/>
        <end position="61"/>
    </location>
</feature>
<proteinExistence type="predicted"/>
<feature type="compositionally biased region" description="Basic and acidic residues" evidence="5">
    <location>
        <begin position="461"/>
        <end position="475"/>
    </location>
</feature>
<dbReference type="PANTHER" id="PTHR46641:SF2">
    <property type="entry name" value="FMRFAMIDE RECEPTOR"/>
    <property type="match status" value="1"/>
</dbReference>
<feature type="transmembrane region" description="Helical" evidence="6">
    <location>
        <begin position="164"/>
        <end position="181"/>
    </location>
</feature>
<dbReference type="EMBL" id="JASAOG010000186">
    <property type="protein sequence ID" value="KAK0045077.1"/>
    <property type="molecule type" value="Genomic_DNA"/>
</dbReference>
<evidence type="ECO:0000256" key="5">
    <source>
        <dbReference type="SAM" id="MobiDB-lite"/>
    </source>
</evidence>
<comment type="subcellular location">
    <subcellularLocation>
        <location evidence="1">Membrane</location>
    </subcellularLocation>
</comment>
<evidence type="ECO:0000313" key="8">
    <source>
        <dbReference type="EMBL" id="KAK0045077.1"/>
    </source>
</evidence>
<feature type="transmembrane region" description="Helical" evidence="6">
    <location>
        <begin position="532"/>
        <end position="549"/>
    </location>
</feature>
<keyword evidence="3 6" id="KW-1133">Transmembrane helix</keyword>
<name>A0AAD8EYF3_BIOPF</name>
<protein>
    <submittedName>
        <fullName evidence="8">G-protein coupled receptor C02B8.5</fullName>
    </submittedName>
</protein>
<dbReference type="GO" id="GO:0016020">
    <property type="term" value="C:membrane"/>
    <property type="evidence" value="ECO:0007669"/>
    <property type="project" value="UniProtKB-SubCell"/>
</dbReference>
<keyword evidence="4 6" id="KW-0472">Membrane</keyword>
<dbReference type="Gene3D" id="1.20.1070.10">
    <property type="entry name" value="Rhodopsin 7-helix transmembrane proteins"/>
    <property type="match status" value="2"/>
</dbReference>
<dbReference type="AlphaFoldDB" id="A0AAD8EYF3"/>
<evidence type="ECO:0000256" key="4">
    <source>
        <dbReference type="ARBA" id="ARBA00023136"/>
    </source>
</evidence>
<evidence type="ECO:0000256" key="2">
    <source>
        <dbReference type="ARBA" id="ARBA00022692"/>
    </source>
</evidence>
<feature type="domain" description="G-protein coupled receptors family 1 profile" evidence="7">
    <location>
        <begin position="54"/>
        <end position="177"/>
    </location>
</feature>
<dbReference type="PROSITE" id="PS50262">
    <property type="entry name" value="G_PROTEIN_RECEP_F1_2"/>
    <property type="match status" value="1"/>
</dbReference>
<feature type="transmembrane region" description="Helical" evidence="6">
    <location>
        <begin position="494"/>
        <end position="512"/>
    </location>
</feature>
<dbReference type="PANTHER" id="PTHR46641">
    <property type="entry name" value="FMRFAMIDE RECEPTOR-RELATED"/>
    <property type="match status" value="1"/>
</dbReference>
<reference evidence="8" key="1">
    <citation type="journal article" date="2023" name="PLoS Negl. Trop. Dis.">
        <title>A genome sequence for Biomphalaria pfeifferi, the major vector snail for the human-infecting parasite Schistosoma mansoni.</title>
        <authorList>
            <person name="Bu L."/>
            <person name="Lu L."/>
            <person name="Laidemitt M.R."/>
            <person name="Zhang S.M."/>
            <person name="Mutuku M."/>
            <person name="Mkoji G."/>
            <person name="Steinauer M."/>
            <person name="Loker E.S."/>
        </authorList>
    </citation>
    <scope>NUCLEOTIDE SEQUENCE</scope>
    <source>
        <strain evidence="8">KasaAsao</strain>
    </source>
</reference>
<keyword evidence="2 6" id="KW-0812">Transmembrane</keyword>
<keyword evidence="9" id="KW-1185">Reference proteome</keyword>
<evidence type="ECO:0000256" key="1">
    <source>
        <dbReference type="ARBA" id="ARBA00004370"/>
    </source>
</evidence>
<evidence type="ECO:0000313" key="9">
    <source>
        <dbReference type="Proteomes" id="UP001233172"/>
    </source>
</evidence>
<dbReference type="InterPro" id="IPR000276">
    <property type="entry name" value="GPCR_Rhodpsn"/>
</dbReference>
<feature type="transmembrane region" description="Helical" evidence="6">
    <location>
        <begin position="266"/>
        <end position="286"/>
    </location>
</feature>
<dbReference type="InterPro" id="IPR017452">
    <property type="entry name" value="GPCR_Rhodpsn_7TM"/>
</dbReference>
<evidence type="ECO:0000256" key="3">
    <source>
        <dbReference type="ARBA" id="ARBA00022989"/>
    </source>
</evidence>
<evidence type="ECO:0000259" key="7">
    <source>
        <dbReference type="PROSITE" id="PS50262"/>
    </source>
</evidence>
<dbReference type="InterPro" id="IPR052954">
    <property type="entry name" value="GPCR-Ligand_Int"/>
</dbReference>
<feature type="compositionally biased region" description="Polar residues" evidence="5">
    <location>
        <begin position="447"/>
        <end position="460"/>
    </location>
</feature>
<gene>
    <name evidence="8" type="ORF">Bpfe_025460</name>
</gene>
<feature type="region of interest" description="Disordered" evidence="5">
    <location>
        <begin position="445"/>
        <end position="481"/>
    </location>
</feature>
<dbReference type="CDD" id="cd00637">
    <property type="entry name" value="7tm_classA_rhodopsin-like"/>
    <property type="match status" value="1"/>
</dbReference>
<reference evidence="8" key="2">
    <citation type="submission" date="2023-04" db="EMBL/GenBank/DDBJ databases">
        <authorList>
            <person name="Bu L."/>
            <person name="Lu L."/>
            <person name="Laidemitt M.R."/>
            <person name="Zhang S.M."/>
            <person name="Mutuku M."/>
            <person name="Mkoji G."/>
            <person name="Steinauer M."/>
            <person name="Loker E.S."/>
        </authorList>
    </citation>
    <scope>NUCLEOTIDE SEQUENCE</scope>
    <source>
        <strain evidence="8">KasaAsao</strain>
        <tissue evidence="8">Whole Snail</tissue>
    </source>
</reference>
<keyword evidence="8" id="KW-0675">Receptor</keyword>
<organism evidence="8 9">
    <name type="scientific">Biomphalaria pfeifferi</name>
    <name type="common">Bloodfluke planorb</name>
    <name type="synonym">Freshwater snail</name>
    <dbReference type="NCBI Taxonomy" id="112525"/>
    <lineage>
        <taxon>Eukaryota</taxon>
        <taxon>Metazoa</taxon>
        <taxon>Spiralia</taxon>
        <taxon>Lophotrochozoa</taxon>
        <taxon>Mollusca</taxon>
        <taxon>Gastropoda</taxon>
        <taxon>Heterobranchia</taxon>
        <taxon>Euthyneura</taxon>
        <taxon>Panpulmonata</taxon>
        <taxon>Hygrophila</taxon>
        <taxon>Lymnaeoidea</taxon>
        <taxon>Planorbidae</taxon>
        <taxon>Biomphalaria</taxon>
    </lineage>
</organism>
<dbReference type="PRINTS" id="PR00237">
    <property type="entry name" value="GPCRRHODOPSN"/>
</dbReference>
<comment type="caution">
    <text evidence="8">The sequence shown here is derived from an EMBL/GenBank/DDBJ whole genome shotgun (WGS) entry which is preliminary data.</text>
</comment>
<sequence>MFNSSEQEVTYFVWPDVSYFPPSDNGDEDIFWRRFEKTMSWIVIPAISFFGIVGNVINIIILIKGQLNKCSNWLILALAVSDTVYLLGANNVCVQLYVQEEPVGFKYSETKARLMYYLFLAQNCIELTGKVNSMMLPCLISLDRLVAIFAPFQYPRVVTLRRARLTIVLFFVISIMIYTFYSLKFTFQYTAEACIHNVSTHQREEAVTGIHSIAYQKEDNVTDINTVSTYQQESTVTNITHIGRIAKSSLYLTYGTFYKTLVKTVIFLYGPLHLCLTVAACISVGVRIKQQEKRRVFLQASFAKIQPTTVCFKTSTNSSLEKVANRMNHKNIEMALISAALAVAIATGRSLDETTCMNETIDNQRHLHSEISILSQYNSESEYISTCNDITAQNSPTELSLGTHSPPSELSFRSYVSPTELSLGTQSSTTDFSLRAHNSVRELSLGTDGSTTELSVGTRSSSKELSQRLGKDSNRNPKQNHLVKRRKNKTTRTLLSVCGVYCAANTINFLVLSFSDSSMSTKKSILLETSRRFVLVLNSACNFLFYVGLNQNFRNSYRQLFGQLVSCFSCRDKFLLVLSHRKREIESSY</sequence>
<dbReference type="Proteomes" id="UP001233172">
    <property type="component" value="Unassembled WGS sequence"/>
</dbReference>
<dbReference type="GO" id="GO:0004930">
    <property type="term" value="F:G protein-coupled receptor activity"/>
    <property type="evidence" value="ECO:0007669"/>
    <property type="project" value="InterPro"/>
</dbReference>
<dbReference type="SUPFAM" id="SSF81321">
    <property type="entry name" value="Family A G protein-coupled receptor-like"/>
    <property type="match status" value="1"/>
</dbReference>
<evidence type="ECO:0000256" key="6">
    <source>
        <dbReference type="SAM" id="Phobius"/>
    </source>
</evidence>